<dbReference type="Pfam" id="PF13191">
    <property type="entry name" value="AAA_16"/>
    <property type="match status" value="1"/>
</dbReference>
<name>A0ABU3V2W8_9ACTN</name>
<keyword evidence="2" id="KW-0547">Nucleotide-binding</keyword>
<dbReference type="InterPro" id="IPR041664">
    <property type="entry name" value="AAA_16"/>
</dbReference>
<dbReference type="InterPro" id="IPR027417">
    <property type="entry name" value="P-loop_NTPase"/>
</dbReference>
<feature type="domain" description="Orc1-like AAA ATPase" evidence="1">
    <location>
        <begin position="5"/>
        <end position="143"/>
    </location>
</feature>
<dbReference type="Proteomes" id="UP001257627">
    <property type="component" value="Unassembled WGS sequence"/>
</dbReference>
<gene>
    <name evidence="2" type="ORF">PU648_51175</name>
</gene>
<evidence type="ECO:0000259" key="1">
    <source>
        <dbReference type="Pfam" id="PF13191"/>
    </source>
</evidence>
<organism evidence="2 3">
    <name type="scientific">Streptomyces mirabilis</name>
    <dbReference type="NCBI Taxonomy" id="68239"/>
    <lineage>
        <taxon>Bacteria</taxon>
        <taxon>Bacillati</taxon>
        <taxon>Actinomycetota</taxon>
        <taxon>Actinomycetes</taxon>
        <taxon>Kitasatosporales</taxon>
        <taxon>Streptomycetaceae</taxon>
        <taxon>Streptomyces</taxon>
    </lineage>
</organism>
<dbReference type="SUPFAM" id="SSF52540">
    <property type="entry name" value="P-loop containing nucleoside triphosphate hydrolases"/>
    <property type="match status" value="1"/>
</dbReference>
<proteinExistence type="predicted"/>
<dbReference type="GO" id="GO:0005524">
    <property type="term" value="F:ATP binding"/>
    <property type="evidence" value="ECO:0007669"/>
    <property type="project" value="UniProtKB-KW"/>
</dbReference>
<dbReference type="EMBL" id="JARAKF010000001">
    <property type="protein sequence ID" value="MDU9000533.1"/>
    <property type="molecule type" value="Genomic_DNA"/>
</dbReference>
<evidence type="ECO:0000313" key="2">
    <source>
        <dbReference type="EMBL" id="MDU9000533.1"/>
    </source>
</evidence>
<evidence type="ECO:0000313" key="3">
    <source>
        <dbReference type="Proteomes" id="UP001257627"/>
    </source>
</evidence>
<protein>
    <submittedName>
        <fullName evidence="2">ATP-binding protein</fullName>
    </submittedName>
</protein>
<keyword evidence="3" id="KW-1185">Reference proteome</keyword>
<dbReference type="RefSeq" id="WP_316737217.1">
    <property type="nucleotide sequence ID" value="NZ_JARAKF010000001.1"/>
</dbReference>
<keyword evidence="2" id="KW-0067">ATP-binding</keyword>
<reference evidence="2 3" key="1">
    <citation type="submission" date="2023-02" db="EMBL/GenBank/DDBJ databases">
        <authorList>
            <person name="Maleckis M."/>
        </authorList>
    </citation>
    <scope>NUCLEOTIDE SEQUENCE [LARGE SCALE GENOMIC DNA]</scope>
    <source>
        <strain evidence="2 3">P8-A2</strain>
    </source>
</reference>
<accession>A0ABU3V2W8</accession>
<comment type="caution">
    <text evidence="2">The sequence shown here is derived from an EMBL/GenBank/DDBJ whole genome shotgun (WGS) entry which is preliminary data.</text>
</comment>
<sequence>MDLMDSLFVRPDRGGPGLLLRGAPGVGRTALLDAAAVRAADVGMRVLRASALAFEVDLNFAALHQMLYLLGHHADRLADHLRDTLHRICGLAPGPSPDPLDASTAVLALLGEVSVECPLLLIADDVPWIDRASATVLGFVVCRIRDEPVVFLAATRTGVDWLFHQLQLPVREIGPLAA</sequence>